<organism evidence="2 3">
    <name type="scientific">Kibdelosporangium phytohabitans</name>
    <dbReference type="NCBI Taxonomy" id="860235"/>
    <lineage>
        <taxon>Bacteria</taxon>
        <taxon>Bacillati</taxon>
        <taxon>Actinomycetota</taxon>
        <taxon>Actinomycetes</taxon>
        <taxon>Pseudonocardiales</taxon>
        <taxon>Pseudonocardiaceae</taxon>
        <taxon>Kibdelosporangium</taxon>
    </lineage>
</organism>
<sequence>MSLIADATKKSGLIWITRPGATQAIPTWHHWHDNAAYVITDLSDVDRVSVIVRSKTTGARAGEWPAVVTRVTTGSAEWDKVVPEIHAARLNSPPLDESSPLFRLDPPTQKTKPASGGTPDLESTTGV</sequence>
<evidence type="ECO:0000256" key="1">
    <source>
        <dbReference type="SAM" id="MobiDB-lite"/>
    </source>
</evidence>
<name>A0A0N9I0W8_9PSEU</name>
<dbReference type="RefSeq" id="WP_054293122.1">
    <property type="nucleotide sequence ID" value="NZ_CP012752.1"/>
</dbReference>
<proteinExistence type="predicted"/>
<evidence type="ECO:0000313" key="3">
    <source>
        <dbReference type="Proteomes" id="UP000063699"/>
    </source>
</evidence>
<dbReference type="Proteomes" id="UP000063699">
    <property type="component" value="Chromosome"/>
</dbReference>
<dbReference type="EMBL" id="CP012752">
    <property type="protein sequence ID" value="ALG11221.1"/>
    <property type="molecule type" value="Genomic_DNA"/>
</dbReference>
<evidence type="ECO:0000313" key="2">
    <source>
        <dbReference type="EMBL" id="ALG11221.1"/>
    </source>
</evidence>
<dbReference type="AlphaFoldDB" id="A0A0N9I0W8"/>
<dbReference type="KEGG" id="kphy:AOZ06_33950"/>
<dbReference type="OrthoDB" id="3687464at2"/>
<feature type="region of interest" description="Disordered" evidence="1">
    <location>
        <begin position="89"/>
        <end position="127"/>
    </location>
</feature>
<protein>
    <submittedName>
        <fullName evidence="2">Uncharacterized protein</fullName>
    </submittedName>
</protein>
<keyword evidence="3" id="KW-1185">Reference proteome</keyword>
<accession>A0A0N9I0W8</accession>
<reference evidence="2 3" key="1">
    <citation type="submission" date="2015-07" db="EMBL/GenBank/DDBJ databases">
        <title>Genome sequencing of Kibdelosporangium phytohabitans.</title>
        <authorList>
            <person name="Qin S."/>
            <person name="Xing K."/>
        </authorList>
    </citation>
    <scope>NUCLEOTIDE SEQUENCE [LARGE SCALE GENOMIC DNA]</scope>
    <source>
        <strain evidence="2 3">KLBMP1111</strain>
    </source>
</reference>
<gene>
    <name evidence="2" type="ORF">AOZ06_33950</name>
</gene>